<proteinExistence type="predicted"/>
<evidence type="ECO:0000313" key="1">
    <source>
        <dbReference type="EMBL" id="MCR0234909.1"/>
    </source>
</evidence>
<protein>
    <submittedName>
        <fullName evidence="1">ATP-binding protein</fullName>
    </submittedName>
</protein>
<name>A0AAP2XV56_CLOIN</name>
<organism evidence="1 2">
    <name type="scientific">Clostridium innocuum</name>
    <dbReference type="NCBI Taxonomy" id="1522"/>
    <lineage>
        <taxon>Bacteria</taxon>
        <taxon>Bacillati</taxon>
        <taxon>Bacillota</taxon>
        <taxon>Clostridia</taxon>
        <taxon>Eubacteriales</taxon>
        <taxon>Clostridiaceae</taxon>
        <taxon>Clostridium</taxon>
    </lineage>
</organism>
<dbReference type="EMBL" id="JAKTMA010000044">
    <property type="protein sequence ID" value="MCR0234909.1"/>
    <property type="molecule type" value="Genomic_DNA"/>
</dbReference>
<gene>
    <name evidence="1" type="ORF">MKC95_19255</name>
</gene>
<dbReference type="Proteomes" id="UP001203972">
    <property type="component" value="Unassembled WGS sequence"/>
</dbReference>
<accession>A0AAP2XV56</accession>
<sequence length="33" mass="3903">MKNIKELCEKYQGSMEINIENAIFQLILSFLKI</sequence>
<keyword evidence="1" id="KW-0067">ATP-binding</keyword>
<evidence type="ECO:0000313" key="2">
    <source>
        <dbReference type="Proteomes" id="UP001203972"/>
    </source>
</evidence>
<dbReference type="RefSeq" id="WP_233105134.1">
    <property type="nucleotide sequence ID" value="NZ_CP048837.1"/>
</dbReference>
<dbReference type="GO" id="GO:0005524">
    <property type="term" value="F:ATP binding"/>
    <property type="evidence" value="ECO:0007669"/>
    <property type="project" value="UniProtKB-KW"/>
</dbReference>
<dbReference type="AlphaFoldDB" id="A0AAP2XV56"/>
<keyword evidence="1" id="KW-0547">Nucleotide-binding</keyword>
<reference evidence="1" key="1">
    <citation type="journal article" date="2022" name="Clin. Infect. Dis.">
        <title>Association between Clostridium innocuum and antibiotic-associated diarrhea in adults and children: A cross-sectional study and comparative genomics analysis.</title>
        <authorList>
            <person name="Cherny K.E."/>
            <person name="Muscat E.B."/>
            <person name="Balaji A."/>
            <person name="Mukherjee J."/>
            <person name="Ozer E.A."/>
            <person name="Angarone M.P."/>
            <person name="Hauser A.R."/>
            <person name="Sichel J.S."/>
            <person name="Amponsah E."/>
            <person name="Kociolek L.K."/>
        </authorList>
    </citation>
    <scope>NUCLEOTIDE SEQUENCE</scope>
    <source>
        <strain evidence="1">NU1-AC-029v</strain>
    </source>
</reference>
<comment type="caution">
    <text evidence="1">The sequence shown here is derived from an EMBL/GenBank/DDBJ whole genome shotgun (WGS) entry which is preliminary data.</text>
</comment>